<dbReference type="HOGENOM" id="CLU_091283_2_0_9"/>
<evidence type="ECO:0000313" key="2">
    <source>
        <dbReference type="Proteomes" id="UP000007887"/>
    </source>
</evidence>
<dbReference type="PATRIC" id="fig|927704.6.peg.3086"/>
<dbReference type="EMBL" id="AP012299">
    <property type="protein sequence ID" value="BAL84970.1"/>
    <property type="molecule type" value="Genomic_DNA"/>
</dbReference>
<gene>
    <name evidence="1" type="ordered locus">SELR_pSRC101630</name>
</gene>
<dbReference type="KEGG" id="sri:SELR_pSRC101630"/>
<dbReference type="Pfam" id="PF09719">
    <property type="entry name" value="C_GCAxxG_C_C"/>
    <property type="match status" value="1"/>
</dbReference>
<geneLocation type="plasmid" evidence="1 2">
    <name>pSRC1</name>
</geneLocation>
<protein>
    <submittedName>
        <fullName evidence="1">Putative redox-active protein</fullName>
    </submittedName>
</protein>
<evidence type="ECO:0000313" key="1">
    <source>
        <dbReference type="EMBL" id="BAL84970.1"/>
    </source>
</evidence>
<proteinExistence type="predicted"/>
<accession>I0GW33</accession>
<keyword evidence="1" id="KW-0614">Plasmid</keyword>
<dbReference type="NCBIfam" id="TIGR01909">
    <property type="entry name" value="C_GCAxxG_C_C"/>
    <property type="match status" value="1"/>
</dbReference>
<dbReference type="InterPro" id="IPR010181">
    <property type="entry name" value="CGCAxxGCC_motif"/>
</dbReference>
<name>I0GW33_SELRL</name>
<dbReference type="AlphaFoldDB" id="I0GW33"/>
<sequence length="133" mass="14035">MMETSKRAEAGVEFKRKNNCAQAVLLAFQPETGMDEEVLKAMGSGFGSGMGGMEATCGALCGAAMAAGLINKSNTPTKMLCKEMLQDFKAAAGATICGDLKGIKTGKMLFSCDDCVRQAVLVLEKRLEKLAEN</sequence>
<organism evidence="1 2">
    <name type="scientific">Selenomonas ruminantium subsp. lactilytica (strain NBRC 103574 / TAM6421)</name>
    <dbReference type="NCBI Taxonomy" id="927704"/>
    <lineage>
        <taxon>Bacteria</taxon>
        <taxon>Bacillati</taxon>
        <taxon>Bacillota</taxon>
        <taxon>Negativicutes</taxon>
        <taxon>Selenomonadales</taxon>
        <taxon>Selenomonadaceae</taxon>
        <taxon>Selenomonas</taxon>
    </lineage>
</organism>
<reference evidence="1 2" key="1">
    <citation type="submission" date="2011-10" db="EMBL/GenBank/DDBJ databases">
        <title>Whole genome sequence of Selenomonas ruminantium subsp. lactilytica TAM6421.</title>
        <authorList>
            <person name="Oguchi A."/>
            <person name="Ankai A."/>
            <person name="Kaneko J."/>
            <person name="Yamada-Narita S."/>
            <person name="Fukui S."/>
            <person name="Takahashi M."/>
            <person name="Onodera T."/>
            <person name="Kojima S."/>
            <person name="Fushimi T."/>
            <person name="Abe N."/>
            <person name="Kamio Y."/>
            <person name="Yamazaki S."/>
            <person name="Fujita N."/>
        </authorList>
    </citation>
    <scope>NUCLEOTIDE SEQUENCE [LARGE SCALE GENOMIC DNA]</scope>
    <source>
        <strain evidence="2">NBRC 103574 / TAM6421</strain>
        <plasmid evidence="1 2">pSRC1</plasmid>
    </source>
</reference>
<dbReference type="Proteomes" id="UP000007887">
    <property type="component" value="Plasmid pSRC1"/>
</dbReference>